<dbReference type="AlphaFoldDB" id="A0AAV7VNL0"/>
<proteinExistence type="predicted"/>
<dbReference type="Proteomes" id="UP001066276">
    <property type="component" value="Chromosome 2_1"/>
</dbReference>
<reference evidence="2" key="1">
    <citation type="journal article" date="2022" name="bioRxiv">
        <title>Sequencing and chromosome-scale assembly of the giantPleurodeles waltlgenome.</title>
        <authorList>
            <person name="Brown T."/>
            <person name="Elewa A."/>
            <person name="Iarovenko S."/>
            <person name="Subramanian E."/>
            <person name="Araus A.J."/>
            <person name="Petzold A."/>
            <person name="Susuki M."/>
            <person name="Suzuki K.-i.T."/>
            <person name="Hayashi T."/>
            <person name="Toyoda A."/>
            <person name="Oliveira C."/>
            <person name="Osipova E."/>
            <person name="Leigh N.D."/>
            <person name="Simon A."/>
            <person name="Yun M.H."/>
        </authorList>
    </citation>
    <scope>NUCLEOTIDE SEQUENCE</scope>
    <source>
        <strain evidence="2">20211129_DDA</strain>
        <tissue evidence="2">Liver</tissue>
    </source>
</reference>
<gene>
    <name evidence="2" type="ORF">NDU88_006231</name>
</gene>
<evidence type="ECO:0000256" key="1">
    <source>
        <dbReference type="SAM" id="MobiDB-lite"/>
    </source>
</evidence>
<sequence length="170" mass="19007">MGVCCIMKNDQGTRQWVGITIDLLNLLIQKQRGIELEAEAVLGRSCRQFGQLYLSRLPRLPKERVARRGSQSLLWSRVIGEEPGEHTESAPKPAGEPTERSCGCRSSAHSGMRLLSVTDSICGVWRCMPRHALLSTETASPIDLPSSEERPLYRPQETLTVARLLLRRVT</sequence>
<evidence type="ECO:0000313" key="3">
    <source>
        <dbReference type="Proteomes" id="UP001066276"/>
    </source>
</evidence>
<accession>A0AAV7VNL0</accession>
<comment type="caution">
    <text evidence="2">The sequence shown here is derived from an EMBL/GenBank/DDBJ whole genome shotgun (WGS) entry which is preliminary data.</text>
</comment>
<evidence type="ECO:0000313" key="2">
    <source>
        <dbReference type="EMBL" id="KAJ1202431.1"/>
    </source>
</evidence>
<feature type="region of interest" description="Disordered" evidence="1">
    <location>
        <begin position="82"/>
        <end position="102"/>
    </location>
</feature>
<organism evidence="2 3">
    <name type="scientific">Pleurodeles waltl</name>
    <name type="common">Iberian ribbed newt</name>
    <dbReference type="NCBI Taxonomy" id="8319"/>
    <lineage>
        <taxon>Eukaryota</taxon>
        <taxon>Metazoa</taxon>
        <taxon>Chordata</taxon>
        <taxon>Craniata</taxon>
        <taxon>Vertebrata</taxon>
        <taxon>Euteleostomi</taxon>
        <taxon>Amphibia</taxon>
        <taxon>Batrachia</taxon>
        <taxon>Caudata</taxon>
        <taxon>Salamandroidea</taxon>
        <taxon>Salamandridae</taxon>
        <taxon>Pleurodelinae</taxon>
        <taxon>Pleurodeles</taxon>
    </lineage>
</organism>
<name>A0AAV7VNL0_PLEWA</name>
<dbReference type="EMBL" id="JANPWB010000003">
    <property type="protein sequence ID" value="KAJ1202431.1"/>
    <property type="molecule type" value="Genomic_DNA"/>
</dbReference>
<protein>
    <submittedName>
        <fullName evidence="2">Uncharacterized protein</fullName>
    </submittedName>
</protein>
<keyword evidence="3" id="KW-1185">Reference proteome</keyword>